<dbReference type="PANTHER" id="PTHR13681:SF24">
    <property type="entry name" value="TUDOR DOMAIN-CONTAINING PROTEIN 3"/>
    <property type="match status" value="1"/>
</dbReference>
<name>A0AAV8Q3C3_ENSVE</name>
<feature type="region of interest" description="Disordered" evidence="3">
    <location>
        <begin position="187"/>
        <end position="273"/>
    </location>
</feature>
<dbReference type="InterPro" id="IPR013894">
    <property type="entry name" value="RMI1_OB"/>
</dbReference>
<protein>
    <recommendedName>
        <fullName evidence="4">RecQ mediated genome instability protein 1 OB-fold domain-containing protein</fullName>
    </recommendedName>
</protein>
<keyword evidence="6" id="KW-1185">Reference proteome</keyword>
<comment type="caution">
    <text evidence="5">The sequence shown here is derived from an EMBL/GenBank/DDBJ whole genome shotgun (WGS) entry which is preliminary data.</text>
</comment>
<dbReference type="Proteomes" id="UP001222027">
    <property type="component" value="Unassembled WGS sequence"/>
</dbReference>
<evidence type="ECO:0000313" key="6">
    <source>
        <dbReference type="Proteomes" id="UP001222027"/>
    </source>
</evidence>
<gene>
    <name evidence="5" type="ORF">OPV22_027280</name>
</gene>
<accession>A0AAV8Q3C3</accession>
<dbReference type="InterPro" id="IPR042470">
    <property type="entry name" value="RMI1_N_C_sf"/>
</dbReference>
<feature type="compositionally biased region" description="Basic and acidic residues" evidence="3">
    <location>
        <begin position="253"/>
        <end position="272"/>
    </location>
</feature>
<organism evidence="5 6">
    <name type="scientific">Ensete ventricosum</name>
    <name type="common">Abyssinian banana</name>
    <name type="synonym">Musa ensete</name>
    <dbReference type="NCBI Taxonomy" id="4639"/>
    <lineage>
        <taxon>Eukaryota</taxon>
        <taxon>Viridiplantae</taxon>
        <taxon>Streptophyta</taxon>
        <taxon>Embryophyta</taxon>
        <taxon>Tracheophyta</taxon>
        <taxon>Spermatophyta</taxon>
        <taxon>Magnoliopsida</taxon>
        <taxon>Liliopsida</taxon>
        <taxon>Zingiberales</taxon>
        <taxon>Musaceae</taxon>
        <taxon>Ensete</taxon>
    </lineage>
</organism>
<keyword evidence="2" id="KW-0539">Nucleus</keyword>
<sequence length="437" mass="49422">MQPSASGESAEAAVLAALTSRGWRIKEHDEEIRDLIRSRETAEAVESELLNMDLRSFGGKSLPDPTSLKKLTHLQGPKILQVGSVRDIYQSSIDGSFKTSQRNRRLLRFALTDGQNEVIAIEYYPISTISEETSPGTKVCLESRIPVHSGILCLNPKVVTVLGGLVQSLHEEWQISQKFSGFSRTSLKLSKNDDGTGPPSFEKLQIEEYPNNGTQPPRLHGTNDRKTQGDQSRLIDRRHLRDAEVNKIAENPETDHAEDKPVSSEVRPKEVSEAVPVQNQAAAQKLLQKMSQPAHKEMHSRVQKHKFKAKQEEAAVFTLDEWERTKGMKSKPMVTGEKQDTSRDEELARRLQDQLDLEDFNASTGHSEAEQIRRSMFSFVGAEERKNDGRVGNKVFAAPHVLRFIWHFQVYWGCKQPSGLCYMRRVLNLMKSVSIYY</sequence>
<reference evidence="5 6" key="1">
    <citation type="submission" date="2022-12" db="EMBL/GenBank/DDBJ databases">
        <title>Chromosome-scale assembly of the Ensete ventricosum genome.</title>
        <authorList>
            <person name="Dussert Y."/>
            <person name="Stocks J."/>
            <person name="Wendawek A."/>
            <person name="Woldeyes F."/>
            <person name="Nichols R.A."/>
            <person name="Borrell J.S."/>
        </authorList>
    </citation>
    <scope>NUCLEOTIDE SEQUENCE [LARGE SCALE GENOMIC DNA]</scope>
    <source>
        <strain evidence="6">cv. Maze</strain>
        <tissue evidence="5">Seeds</tissue>
    </source>
</reference>
<dbReference type="Pfam" id="PF08585">
    <property type="entry name" value="RMI1_N_C"/>
    <property type="match status" value="1"/>
</dbReference>
<dbReference type="EMBL" id="JAQQAF010000008">
    <property type="protein sequence ID" value="KAJ8464728.1"/>
    <property type="molecule type" value="Genomic_DNA"/>
</dbReference>
<evidence type="ECO:0000259" key="4">
    <source>
        <dbReference type="Pfam" id="PF08585"/>
    </source>
</evidence>
<evidence type="ECO:0000256" key="2">
    <source>
        <dbReference type="ARBA" id="ARBA00023242"/>
    </source>
</evidence>
<comment type="subcellular location">
    <subcellularLocation>
        <location evidence="1">Nucleus</location>
    </subcellularLocation>
</comment>
<evidence type="ECO:0000256" key="1">
    <source>
        <dbReference type="ARBA" id="ARBA00004123"/>
    </source>
</evidence>
<dbReference type="SMART" id="SM01161">
    <property type="entry name" value="DUF1767"/>
    <property type="match status" value="1"/>
</dbReference>
<dbReference type="PANTHER" id="PTHR13681">
    <property type="entry name" value="SURVIVAL OF MOTOR NEURON-RELATED-SPLICING FACTOR 30-RELATED"/>
    <property type="match status" value="1"/>
</dbReference>
<dbReference type="GO" id="GO:0005634">
    <property type="term" value="C:nucleus"/>
    <property type="evidence" value="ECO:0007669"/>
    <property type="project" value="UniProtKB-SubCell"/>
</dbReference>
<proteinExistence type="predicted"/>
<dbReference type="Gene3D" id="2.40.50.770">
    <property type="entry name" value="RecQ-mediated genome instability protein Rmi1, C-terminal domain"/>
    <property type="match status" value="1"/>
</dbReference>
<evidence type="ECO:0000256" key="3">
    <source>
        <dbReference type="SAM" id="MobiDB-lite"/>
    </source>
</evidence>
<feature type="compositionally biased region" description="Basic and acidic residues" evidence="3">
    <location>
        <begin position="221"/>
        <end position="247"/>
    </location>
</feature>
<feature type="domain" description="RecQ mediated genome instability protein 1 OB-fold" evidence="4">
    <location>
        <begin position="73"/>
        <end position="175"/>
    </location>
</feature>
<dbReference type="AlphaFoldDB" id="A0AAV8Q3C3"/>
<evidence type="ECO:0000313" key="5">
    <source>
        <dbReference type="EMBL" id="KAJ8464728.1"/>
    </source>
</evidence>